<keyword evidence="4" id="KW-1185">Reference proteome</keyword>
<protein>
    <submittedName>
        <fullName evidence="3">DUF4124 domain-containing protein</fullName>
    </submittedName>
</protein>
<dbReference type="Pfam" id="PF13511">
    <property type="entry name" value="DUF4124"/>
    <property type="match status" value="1"/>
</dbReference>
<evidence type="ECO:0000259" key="2">
    <source>
        <dbReference type="Pfam" id="PF13511"/>
    </source>
</evidence>
<dbReference type="EMBL" id="JBAKAZ010000006">
    <property type="protein sequence ID" value="MEL0628548.1"/>
    <property type="molecule type" value="Genomic_DNA"/>
</dbReference>
<dbReference type="Proteomes" id="UP001369082">
    <property type="component" value="Unassembled WGS sequence"/>
</dbReference>
<feature type="signal peptide" evidence="1">
    <location>
        <begin position="1"/>
        <end position="23"/>
    </location>
</feature>
<proteinExistence type="predicted"/>
<organism evidence="3 4">
    <name type="scientific">Psychromonas aquatilis</name>
    <dbReference type="NCBI Taxonomy" id="2005072"/>
    <lineage>
        <taxon>Bacteria</taxon>
        <taxon>Pseudomonadati</taxon>
        <taxon>Pseudomonadota</taxon>
        <taxon>Gammaproteobacteria</taxon>
        <taxon>Alteromonadales</taxon>
        <taxon>Psychromonadaceae</taxon>
        <taxon>Psychromonas</taxon>
    </lineage>
</organism>
<dbReference type="Gene3D" id="2.60.40.10">
    <property type="entry name" value="Immunoglobulins"/>
    <property type="match status" value="1"/>
</dbReference>
<accession>A0ABU9GMM4</accession>
<name>A0ABU9GMM4_9GAMM</name>
<feature type="domain" description="DUF4124" evidence="2">
    <location>
        <begin position="12"/>
        <end position="64"/>
    </location>
</feature>
<evidence type="ECO:0000256" key="1">
    <source>
        <dbReference type="SAM" id="SignalP"/>
    </source>
</evidence>
<dbReference type="InterPro" id="IPR013783">
    <property type="entry name" value="Ig-like_fold"/>
</dbReference>
<dbReference type="InterPro" id="IPR025392">
    <property type="entry name" value="DUF4124"/>
</dbReference>
<dbReference type="RefSeq" id="WP_341596556.1">
    <property type="nucleotide sequence ID" value="NZ_JBAKAZ010000006.1"/>
</dbReference>
<sequence>MKDIVTYLSMLLFLTLASVRVQAEIYHWVDANGNSHFSDIAPLIGAQKISIEKQNLMSTSKNQQTIQLKQNKTTEVTQGEYSIKILSPKEDIAIRSNNGTIDINVDIRPELNNNQLLQLFIDGVAFGKSQKSTTIRALNIDRGTHQLQVKLLDNEGNILTKTQVVTVHLQRAAIK</sequence>
<evidence type="ECO:0000313" key="4">
    <source>
        <dbReference type="Proteomes" id="UP001369082"/>
    </source>
</evidence>
<evidence type="ECO:0000313" key="3">
    <source>
        <dbReference type="EMBL" id="MEL0628548.1"/>
    </source>
</evidence>
<keyword evidence="1" id="KW-0732">Signal</keyword>
<comment type="caution">
    <text evidence="3">The sequence shown here is derived from an EMBL/GenBank/DDBJ whole genome shotgun (WGS) entry which is preliminary data.</text>
</comment>
<reference evidence="3 4" key="1">
    <citation type="submission" date="2024-02" db="EMBL/GenBank/DDBJ databases">
        <title>Bacteria isolated from the canopy kelp, Nereocystis luetkeana.</title>
        <authorList>
            <person name="Pfister C.A."/>
            <person name="Younker I.T."/>
            <person name="Light S.H."/>
        </authorList>
    </citation>
    <scope>NUCLEOTIDE SEQUENCE [LARGE SCALE GENOMIC DNA]</scope>
    <source>
        <strain evidence="3 4">TI.1.05</strain>
    </source>
</reference>
<feature type="chain" id="PRO_5045923467" evidence="1">
    <location>
        <begin position="24"/>
        <end position="175"/>
    </location>
</feature>
<gene>
    <name evidence="3" type="ORF">V6256_02915</name>
</gene>